<evidence type="ECO:0000313" key="2">
    <source>
        <dbReference type="Proteomes" id="UP000274713"/>
    </source>
</evidence>
<evidence type="ECO:0000313" key="1">
    <source>
        <dbReference type="EMBL" id="AYP29132.1"/>
    </source>
</evidence>
<dbReference type="Proteomes" id="UP000274713">
    <property type="component" value="Segment"/>
</dbReference>
<proteinExistence type="predicted"/>
<sequence length="668" mass="73244">MAEFWSNNDRGYRIRLWVDQVSQDKVANTSQVRFQLALLNTTTTFAQYQCNAYIEFEGQRLNWSGSPSMLGWYQTIPLIDQTVTINHDSDGKKTFSVSAQFNGSGGWSPRTLTISGISFTLTDIPRLSSVSVDAGTIGSPVTININRQSSSFKHTVRYAWANKSGTIASNVDTSTTWTIPLDFANDIPNSETGTGTIYVDTYSEGTMIGTQSATLIASVPASMKPTFTGISLSDSNTAAQKVVQNANTFIQILSNIKVSFNGASGSYGSNITGYHAEIVGKNQTTNVNGGTLGIMNYNGTITVRASVSDSRGRWSDPRDVSVKVLEYFAPSLSFSVVRTGSTSSTLEIIRNARIAPLIVNGIQKNTMKLTFKVSPYGKDAYTTDTGPASGEWLSVSSLVNSPANLAGEYAANKSWQILAILEDKFTSTSFKAQVPVESVVLSYDRDGLGIGKIREFGALDVAGDIYANNSQIQQYQLTSNNGGPKWNVDNANNLYEPGQYILGPSAPGNPNGQWGFLFHYSYNGKNTDGIKEAIQTFWSNNGQMFFRHHRWSMIIDDWEPWKEFTRNDHPNLINTGWKPAGYEGSFYKRVGDVLTVKYSFTGNGGDVMLANLPPEVFKAPQSYMFTISGWSIFADTQVHVQVDVGTGMFNAMKTRNGIDYKGQITIML</sequence>
<dbReference type="Pfam" id="PF05895">
    <property type="entry name" value="DUF859"/>
    <property type="match status" value="1"/>
</dbReference>
<dbReference type="EMBL" id="MH892353">
    <property type="protein sequence ID" value="AYP29132.1"/>
    <property type="molecule type" value="Genomic_DNA"/>
</dbReference>
<keyword evidence="2" id="KW-1185">Reference proteome</keyword>
<organism evidence="1 2">
    <name type="scientific">Streptococcus phage SW2</name>
    <dbReference type="NCBI Taxonomy" id="2419640"/>
    <lineage>
        <taxon>Viruses</taxon>
        <taxon>Duplodnaviria</taxon>
        <taxon>Heunggongvirae</taxon>
        <taxon>Uroviricota</taxon>
        <taxon>Caudoviricetes</taxon>
        <taxon>Aliceevansviridae</taxon>
        <taxon>Moineauvirus</taxon>
        <taxon>Moineauvirus SW2</taxon>
    </lineage>
</organism>
<reference evidence="1 2" key="1">
    <citation type="journal article" date="2018" name="Viruses">
        <title>Biodiversity of Streptococcus thermophilus Phages in Global Dairy Fermentations.</title>
        <authorList>
            <person name="Lavelle K."/>
            <person name="Martinez I."/>
            <person name="Neve H."/>
            <person name="Lugli G."/>
            <person name="Franz C."/>
            <person name="Ventura M."/>
            <person name="Bello F."/>
            <person name="Sinderen D."/>
            <person name="Mahony J."/>
        </authorList>
    </citation>
    <scope>NUCLEOTIDE SEQUENCE [LARGE SCALE GENOMIC DNA]</scope>
</reference>
<accession>A0A3S5H0N3</accession>
<dbReference type="InterPro" id="IPR008577">
    <property type="entry name" value="DUF859"/>
</dbReference>
<protein>
    <submittedName>
        <fullName evidence="1">Baseplate component protein</fullName>
    </submittedName>
</protein>
<gene>
    <name evidence="1" type="ORF">SW2_020</name>
</gene>
<name>A0A3S5H0N3_9CAUD</name>